<dbReference type="GeneID" id="91090948"/>
<reference evidence="2 3" key="1">
    <citation type="submission" date="2024-01" db="EMBL/GenBank/DDBJ databases">
        <title>Comparative genomics of Cryptococcus and Kwoniella reveals pathogenesis evolution and contrasting modes of karyotype evolution via chromosome fusion or intercentromeric recombination.</title>
        <authorList>
            <person name="Coelho M.A."/>
            <person name="David-Palma M."/>
            <person name="Shea T."/>
            <person name="Bowers K."/>
            <person name="McGinley-Smith S."/>
            <person name="Mohammad A.W."/>
            <person name="Gnirke A."/>
            <person name="Yurkov A.M."/>
            <person name="Nowrousian M."/>
            <person name="Sun S."/>
            <person name="Cuomo C.A."/>
            <person name="Heitman J."/>
        </authorList>
    </citation>
    <scope>NUCLEOTIDE SEQUENCE [LARGE SCALE GENOMIC DNA]</scope>
    <source>
        <strain evidence="2 3">CBS 6074</strain>
    </source>
</reference>
<evidence type="ECO:0000313" key="2">
    <source>
        <dbReference type="EMBL" id="WWC85413.1"/>
    </source>
</evidence>
<gene>
    <name evidence="2" type="ORF">L201_000276</name>
</gene>
<accession>A0AAX4JKH2</accession>
<evidence type="ECO:0000256" key="1">
    <source>
        <dbReference type="SAM" id="MobiDB-lite"/>
    </source>
</evidence>
<organism evidence="2 3">
    <name type="scientific">Kwoniella dendrophila CBS 6074</name>
    <dbReference type="NCBI Taxonomy" id="1295534"/>
    <lineage>
        <taxon>Eukaryota</taxon>
        <taxon>Fungi</taxon>
        <taxon>Dikarya</taxon>
        <taxon>Basidiomycota</taxon>
        <taxon>Agaricomycotina</taxon>
        <taxon>Tremellomycetes</taxon>
        <taxon>Tremellales</taxon>
        <taxon>Cryptococcaceae</taxon>
        <taxon>Kwoniella</taxon>
    </lineage>
</organism>
<sequence>MSTKGKGPAVSDYTCETSVGSSGNPNFRFTQSALNSKDLRQFEEKLDAVWYKSKNRCLLSFDDFCDADSLEGQWRGPTGIYYSNNDTEGYELLTDKLEFLSKYIQDGSNYQ</sequence>
<feature type="region of interest" description="Disordered" evidence="1">
    <location>
        <begin position="1"/>
        <end position="21"/>
    </location>
</feature>
<dbReference type="RefSeq" id="XP_066072176.1">
    <property type="nucleotide sequence ID" value="XM_066216079.1"/>
</dbReference>
<dbReference type="AlphaFoldDB" id="A0AAX4JKH2"/>
<dbReference type="EMBL" id="CP144098">
    <property type="protein sequence ID" value="WWC85413.1"/>
    <property type="molecule type" value="Genomic_DNA"/>
</dbReference>
<dbReference type="Proteomes" id="UP001355207">
    <property type="component" value="Chromosome 1"/>
</dbReference>
<evidence type="ECO:0000313" key="3">
    <source>
        <dbReference type="Proteomes" id="UP001355207"/>
    </source>
</evidence>
<name>A0AAX4JKH2_9TREE</name>
<protein>
    <submittedName>
        <fullName evidence="2">Uncharacterized protein</fullName>
    </submittedName>
</protein>
<keyword evidence="3" id="KW-1185">Reference proteome</keyword>
<proteinExistence type="predicted"/>